<dbReference type="PANTHER" id="PTHR11240">
    <property type="entry name" value="RIBONUCLEASE T2"/>
    <property type="match status" value="1"/>
</dbReference>
<accession>A0A368K175</accession>
<dbReference type="GO" id="GO:0003723">
    <property type="term" value="F:RNA binding"/>
    <property type="evidence" value="ECO:0007669"/>
    <property type="project" value="InterPro"/>
</dbReference>
<dbReference type="GO" id="GO:0033897">
    <property type="term" value="F:ribonuclease T2 activity"/>
    <property type="evidence" value="ECO:0007669"/>
    <property type="project" value="InterPro"/>
</dbReference>
<evidence type="ECO:0000256" key="1">
    <source>
        <dbReference type="ARBA" id="ARBA00007469"/>
    </source>
</evidence>
<dbReference type="PROSITE" id="PS00531">
    <property type="entry name" value="RNASE_T2_2"/>
    <property type="match status" value="1"/>
</dbReference>
<dbReference type="Gene3D" id="3.90.730.10">
    <property type="entry name" value="Ribonuclease T2-like"/>
    <property type="match status" value="1"/>
</dbReference>
<evidence type="ECO:0000256" key="2">
    <source>
        <dbReference type="RuleBase" id="RU004328"/>
    </source>
</evidence>
<dbReference type="InterPro" id="IPR001568">
    <property type="entry name" value="RNase_T2-like"/>
</dbReference>
<sequence>MQGRSFWVLAALAAIAWFLYSLLSGNGPDSPPRGNGGNASRQERNQNSLPQSKGTNSPLRDDGANSSAGNDGAAAQGFDFYVLSLSWSPSYCASEGPRADRQQCSSGRPYSFVAHGLWPQYESGYPQDCQIGDRYVPQEMISSVRDIMPSKGLIIHEWRKHGRCTGLSQSDYFSTLRRAYEGVTIPASFRNMTTSRDVDPMLVEKAFVAANPGLPAGGISVTCEDGYLQDVRICMTKDLQFRNCGEVDAAACRRRSVNMPPVR</sequence>
<dbReference type="SUPFAM" id="SSF55895">
    <property type="entry name" value="Ribonuclease Rh-like"/>
    <property type="match status" value="1"/>
</dbReference>
<dbReference type="InterPro" id="IPR033130">
    <property type="entry name" value="RNase_T2_His_AS_2"/>
</dbReference>
<dbReference type="GO" id="GO:0006401">
    <property type="term" value="P:RNA catabolic process"/>
    <property type="evidence" value="ECO:0007669"/>
    <property type="project" value="TreeGrafter"/>
</dbReference>
<protein>
    <submittedName>
        <fullName evidence="4">Ribonuclease T</fullName>
    </submittedName>
</protein>
<evidence type="ECO:0000313" key="4">
    <source>
        <dbReference type="EMBL" id="RCS23148.1"/>
    </source>
</evidence>
<dbReference type="AlphaFoldDB" id="A0A368K175"/>
<proteinExistence type="inferred from homology"/>
<dbReference type="RefSeq" id="WP_114440765.1">
    <property type="nucleotide sequence ID" value="NZ_QOZG01000005.1"/>
</dbReference>
<dbReference type="InterPro" id="IPR039378">
    <property type="entry name" value="RNase_T2_prok"/>
</dbReference>
<name>A0A368K175_9HYPH</name>
<dbReference type="OrthoDB" id="4720638at2"/>
<gene>
    <name evidence="4" type="ORF">DUT91_12580</name>
</gene>
<feature type="compositionally biased region" description="Polar residues" evidence="3">
    <location>
        <begin position="45"/>
        <end position="58"/>
    </location>
</feature>
<organism evidence="4 5">
    <name type="scientific">Phyllobacterium salinisoli</name>
    <dbReference type="NCBI Taxonomy" id="1899321"/>
    <lineage>
        <taxon>Bacteria</taxon>
        <taxon>Pseudomonadati</taxon>
        <taxon>Pseudomonadota</taxon>
        <taxon>Alphaproteobacteria</taxon>
        <taxon>Hyphomicrobiales</taxon>
        <taxon>Phyllobacteriaceae</taxon>
        <taxon>Phyllobacterium</taxon>
    </lineage>
</organism>
<keyword evidence="5" id="KW-1185">Reference proteome</keyword>
<feature type="region of interest" description="Disordered" evidence="3">
    <location>
        <begin position="29"/>
        <end position="70"/>
    </location>
</feature>
<dbReference type="InterPro" id="IPR036430">
    <property type="entry name" value="RNase_T2-like_sf"/>
</dbReference>
<evidence type="ECO:0000313" key="5">
    <source>
        <dbReference type="Proteomes" id="UP000253420"/>
    </source>
</evidence>
<evidence type="ECO:0000256" key="3">
    <source>
        <dbReference type="SAM" id="MobiDB-lite"/>
    </source>
</evidence>
<comment type="caution">
    <text evidence="4">The sequence shown here is derived from an EMBL/GenBank/DDBJ whole genome shotgun (WGS) entry which is preliminary data.</text>
</comment>
<dbReference type="PANTHER" id="PTHR11240:SF22">
    <property type="entry name" value="RIBONUCLEASE T2"/>
    <property type="match status" value="1"/>
</dbReference>
<comment type="similarity">
    <text evidence="1 2">Belongs to the RNase T2 family.</text>
</comment>
<dbReference type="EMBL" id="QOZG01000005">
    <property type="protein sequence ID" value="RCS23148.1"/>
    <property type="molecule type" value="Genomic_DNA"/>
</dbReference>
<reference evidence="4 5" key="1">
    <citation type="submission" date="2018-07" db="EMBL/GenBank/DDBJ databases">
        <title>The draft genome of Phyllobacterium salinisoli.</title>
        <authorList>
            <person name="Liu L."/>
            <person name="Li L."/>
            <person name="Zhang X."/>
            <person name="Liang L."/>
        </authorList>
    </citation>
    <scope>NUCLEOTIDE SEQUENCE [LARGE SCALE GENOMIC DNA]</scope>
    <source>
        <strain evidence="4 5">LLAN61</strain>
    </source>
</reference>
<dbReference type="Proteomes" id="UP000253420">
    <property type="component" value="Unassembled WGS sequence"/>
</dbReference>
<dbReference type="CDD" id="cd01062">
    <property type="entry name" value="RNase_T2_prok"/>
    <property type="match status" value="1"/>
</dbReference>
<dbReference type="Pfam" id="PF00445">
    <property type="entry name" value="Ribonuclease_T2"/>
    <property type="match status" value="1"/>
</dbReference>